<evidence type="ECO:0000259" key="1">
    <source>
        <dbReference type="Pfam" id="PF14240"/>
    </source>
</evidence>
<name>A0ABP7XGB6_9FLAO</name>
<gene>
    <name evidence="2" type="ORF">GCM10022393_15190</name>
</gene>
<sequence>MGRCTIYLLLILIALSIVTCKQKEKESTSKAVAVDATFFIQENLLSPITIEEVKLSGGTTTNCYKIEVRSEPGEHTMGPWCPRHIEDGKEKGGIWFEDGKVYDVDGHFIANIAEFYADAKWKLYNEDGSIRVTTTQEACEGAAKPNVEEAYKNHCVECMPSYYKDKITTYYIPVSPIYSEKKKNPGRGEPLGLAFNGVNFDPPAPTHAILAAHTVAPLDDCGGHVNPHGGYHYHAATGCTKKITQEDAHASMIGYALDGFGIFELLDTNGKEPTDLDTCHGHEDEVRGYHYHAGTPGGNQIIGCFHGETGNMVVSP</sequence>
<dbReference type="Proteomes" id="UP001500459">
    <property type="component" value="Unassembled WGS sequence"/>
</dbReference>
<feature type="domain" description="YHYH" evidence="1">
    <location>
        <begin position="169"/>
        <end position="264"/>
    </location>
</feature>
<comment type="caution">
    <text evidence="2">The sequence shown here is derived from an EMBL/GenBank/DDBJ whole genome shotgun (WGS) entry which is preliminary data.</text>
</comment>
<protein>
    <recommendedName>
        <fullName evidence="1">YHYH domain-containing protein</fullName>
    </recommendedName>
</protein>
<organism evidence="2 3">
    <name type="scientific">Aquimarina addita</name>
    <dbReference type="NCBI Taxonomy" id="870485"/>
    <lineage>
        <taxon>Bacteria</taxon>
        <taxon>Pseudomonadati</taxon>
        <taxon>Bacteroidota</taxon>
        <taxon>Flavobacteriia</taxon>
        <taxon>Flavobacteriales</taxon>
        <taxon>Flavobacteriaceae</taxon>
        <taxon>Aquimarina</taxon>
    </lineage>
</organism>
<evidence type="ECO:0000313" key="3">
    <source>
        <dbReference type="Proteomes" id="UP001500459"/>
    </source>
</evidence>
<accession>A0ABP7XGB6</accession>
<reference evidence="3" key="1">
    <citation type="journal article" date="2019" name="Int. J. Syst. Evol. Microbiol.">
        <title>The Global Catalogue of Microorganisms (GCM) 10K type strain sequencing project: providing services to taxonomists for standard genome sequencing and annotation.</title>
        <authorList>
            <consortium name="The Broad Institute Genomics Platform"/>
            <consortium name="The Broad Institute Genome Sequencing Center for Infectious Disease"/>
            <person name="Wu L."/>
            <person name="Ma J."/>
        </authorList>
    </citation>
    <scope>NUCLEOTIDE SEQUENCE [LARGE SCALE GENOMIC DNA]</scope>
    <source>
        <strain evidence="3">JCM 17106</strain>
    </source>
</reference>
<proteinExistence type="predicted"/>
<dbReference type="EMBL" id="BAABCW010000004">
    <property type="protein sequence ID" value="GAA4115151.1"/>
    <property type="molecule type" value="Genomic_DNA"/>
</dbReference>
<dbReference type="Pfam" id="PF14240">
    <property type="entry name" value="YHYH"/>
    <property type="match status" value="1"/>
</dbReference>
<dbReference type="InterPro" id="IPR025924">
    <property type="entry name" value="YHYH_dom"/>
</dbReference>
<evidence type="ECO:0000313" key="2">
    <source>
        <dbReference type="EMBL" id="GAA4115151.1"/>
    </source>
</evidence>
<keyword evidence="3" id="KW-1185">Reference proteome</keyword>
<dbReference type="RefSeq" id="WP_344926139.1">
    <property type="nucleotide sequence ID" value="NZ_BAABCW010000004.1"/>
</dbReference>